<dbReference type="EMBL" id="MU826350">
    <property type="protein sequence ID" value="KAJ7381371.1"/>
    <property type="molecule type" value="Genomic_DNA"/>
</dbReference>
<keyword evidence="2" id="KW-1185">Reference proteome</keyword>
<evidence type="ECO:0000313" key="1">
    <source>
        <dbReference type="EMBL" id="KAJ7381371.1"/>
    </source>
</evidence>
<protein>
    <submittedName>
        <fullName evidence="1">Uncharacterized protein</fullName>
    </submittedName>
</protein>
<sequence>MHSRSPYLRPVGSVVRIRLPGRQAFALRSFPTVHIRSLSMGTFTDVTAAISLLQQKTNQNTRKQSQVLLMDQPPVPQQPRVIPCEGISAVFGSLPGMLTIRLIRLFF</sequence>
<evidence type="ECO:0000313" key="2">
    <source>
        <dbReference type="Proteomes" id="UP001163046"/>
    </source>
</evidence>
<accession>A0A9X0CZM9</accession>
<proteinExistence type="predicted"/>
<gene>
    <name evidence="1" type="ORF">OS493_001504</name>
</gene>
<dbReference type="AlphaFoldDB" id="A0A9X0CZM9"/>
<name>A0A9X0CZM9_9CNID</name>
<comment type="caution">
    <text evidence="1">The sequence shown here is derived from an EMBL/GenBank/DDBJ whole genome shotgun (WGS) entry which is preliminary data.</text>
</comment>
<dbReference type="Proteomes" id="UP001163046">
    <property type="component" value="Unassembled WGS sequence"/>
</dbReference>
<organism evidence="1 2">
    <name type="scientific">Desmophyllum pertusum</name>
    <dbReference type="NCBI Taxonomy" id="174260"/>
    <lineage>
        <taxon>Eukaryota</taxon>
        <taxon>Metazoa</taxon>
        <taxon>Cnidaria</taxon>
        <taxon>Anthozoa</taxon>
        <taxon>Hexacorallia</taxon>
        <taxon>Scleractinia</taxon>
        <taxon>Caryophylliina</taxon>
        <taxon>Caryophylliidae</taxon>
        <taxon>Desmophyllum</taxon>
    </lineage>
</organism>
<reference evidence="1" key="1">
    <citation type="submission" date="2023-01" db="EMBL/GenBank/DDBJ databases">
        <title>Genome assembly of the deep-sea coral Lophelia pertusa.</title>
        <authorList>
            <person name="Herrera S."/>
            <person name="Cordes E."/>
        </authorList>
    </citation>
    <scope>NUCLEOTIDE SEQUENCE</scope>
    <source>
        <strain evidence="1">USNM1676648</strain>
        <tissue evidence="1">Polyp</tissue>
    </source>
</reference>